<dbReference type="GO" id="GO:0005524">
    <property type="term" value="F:ATP binding"/>
    <property type="evidence" value="ECO:0007669"/>
    <property type="project" value="UniProtKB-KW"/>
</dbReference>
<evidence type="ECO:0000256" key="8">
    <source>
        <dbReference type="ARBA" id="ARBA00023012"/>
    </source>
</evidence>
<organism evidence="10 11">
    <name type="scientific">Flagellimonas zhangzhouensis</name>
    <dbReference type="NCBI Taxonomy" id="1073328"/>
    <lineage>
        <taxon>Bacteria</taxon>
        <taxon>Pseudomonadati</taxon>
        <taxon>Bacteroidota</taxon>
        <taxon>Flavobacteriia</taxon>
        <taxon>Flavobacteriales</taxon>
        <taxon>Flavobacteriaceae</taxon>
        <taxon>Flagellimonas</taxon>
    </lineage>
</organism>
<dbReference type="EMBL" id="FNMY01000003">
    <property type="protein sequence ID" value="SDW80897.1"/>
    <property type="molecule type" value="Genomic_DNA"/>
</dbReference>
<evidence type="ECO:0000256" key="3">
    <source>
        <dbReference type="ARBA" id="ARBA00022553"/>
    </source>
</evidence>
<dbReference type="PRINTS" id="PR00344">
    <property type="entry name" value="BCTRLSENSOR"/>
</dbReference>
<keyword evidence="4" id="KW-0808">Transferase</keyword>
<accession>A0A1H2WK42</accession>
<gene>
    <name evidence="10" type="ORF">SAMN04487892_2310</name>
</gene>
<evidence type="ECO:0000256" key="5">
    <source>
        <dbReference type="ARBA" id="ARBA00022741"/>
    </source>
</evidence>
<reference evidence="11" key="1">
    <citation type="submission" date="2016-10" db="EMBL/GenBank/DDBJ databases">
        <authorList>
            <person name="Varghese N."/>
            <person name="Submissions S."/>
        </authorList>
    </citation>
    <scope>NUCLEOTIDE SEQUENCE [LARGE SCALE GENOMIC DNA]</scope>
    <source>
        <strain evidence="11">DSM 25030</strain>
    </source>
</reference>
<evidence type="ECO:0000256" key="1">
    <source>
        <dbReference type="ARBA" id="ARBA00000085"/>
    </source>
</evidence>
<dbReference type="InterPro" id="IPR004358">
    <property type="entry name" value="Sig_transdc_His_kin-like_C"/>
</dbReference>
<dbReference type="Gene3D" id="3.30.565.10">
    <property type="entry name" value="Histidine kinase-like ATPase, C-terminal domain"/>
    <property type="match status" value="1"/>
</dbReference>
<evidence type="ECO:0000256" key="6">
    <source>
        <dbReference type="ARBA" id="ARBA00022777"/>
    </source>
</evidence>
<dbReference type="SUPFAM" id="SSF47384">
    <property type="entry name" value="Homodimeric domain of signal transducing histidine kinase"/>
    <property type="match status" value="1"/>
</dbReference>
<dbReference type="STRING" id="1073328.SAMN05216294_0932"/>
<dbReference type="InterPro" id="IPR003661">
    <property type="entry name" value="HisK_dim/P_dom"/>
</dbReference>
<evidence type="ECO:0000256" key="2">
    <source>
        <dbReference type="ARBA" id="ARBA00012438"/>
    </source>
</evidence>
<feature type="domain" description="Histidine kinase" evidence="9">
    <location>
        <begin position="155"/>
        <end position="364"/>
    </location>
</feature>
<dbReference type="Pfam" id="PF02518">
    <property type="entry name" value="HATPase_c"/>
    <property type="match status" value="1"/>
</dbReference>
<dbReference type="SUPFAM" id="SSF55874">
    <property type="entry name" value="ATPase domain of HSP90 chaperone/DNA topoisomerase II/histidine kinase"/>
    <property type="match status" value="1"/>
</dbReference>
<proteinExistence type="predicted"/>
<sequence length="364" mass="41285">MHTAEQKLKERIKELTCLYEVTSLIVHCDYDDVETALKGIVQCLEIAWQFDQETFVSLQVGSYDIQTEEKGKEYVFMESPITIFNKKEGRIKVGYPSPKYKLEDFLEEEQQLLDNVCLEVGNLLERKEIKDNEANIRRQVEQTDRLRILGEITAGIAHELNTPLANILGFTELLKERVEDDLQASKDLDKIITNTIFSREVVKKLMFFACEIPQEKELLDIVPVLENAIALMRTTLAKEDITCSFTTSAEEIFLRIDKVQLTQVVFNLVVNAIYFSPPKSTISVDVKDEESKVVITISDQGSGISEEQDEHIFEPFFTTKPIGEGSGLGLSVVHGIIQSHQGKITHRSNTPTGTIFTMEFPKST</sequence>
<dbReference type="InterPro" id="IPR036097">
    <property type="entry name" value="HisK_dim/P_sf"/>
</dbReference>
<dbReference type="RefSeq" id="WP_090293154.1">
    <property type="nucleotide sequence ID" value="NZ_FNKI01000001.1"/>
</dbReference>
<keyword evidence="5" id="KW-0547">Nucleotide-binding</keyword>
<dbReference type="Gene3D" id="1.10.287.130">
    <property type="match status" value="1"/>
</dbReference>
<dbReference type="GO" id="GO:0000155">
    <property type="term" value="F:phosphorelay sensor kinase activity"/>
    <property type="evidence" value="ECO:0007669"/>
    <property type="project" value="InterPro"/>
</dbReference>
<dbReference type="SMART" id="SM00388">
    <property type="entry name" value="HisKA"/>
    <property type="match status" value="1"/>
</dbReference>
<dbReference type="PANTHER" id="PTHR43065:SF46">
    <property type="entry name" value="C4-DICARBOXYLATE TRANSPORT SENSOR PROTEIN DCTB"/>
    <property type="match status" value="1"/>
</dbReference>
<dbReference type="SMART" id="SM00387">
    <property type="entry name" value="HATPase_c"/>
    <property type="match status" value="1"/>
</dbReference>
<dbReference type="PROSITE" id="PS50109">
    <property type="entry name" value="HIS_KIN"/>
    <property type="match status" value="1"/>
</dbReference>
<evidence type="ECO:0000259" key="9">
    <source>
        <dbReference type="PROSITE" id="PS50109"/>
    </source>
</evidence>
<dbReference type="InterPro" id="IPR003594">
    <property type="entry name" value="HATPase_dom"/>
</dbReference>
<dbReference type="FunFam" id="3.30.565.10:FF:000006">
    <property type="entry name" value="Sensor histidine kinase WalK"/>
    <property type="match status" value="1"/>
</dbReference>
<dbReference type="InterPro" id="IPR005467">
    <property type="entry name" value="His_kinase_dom"/>
</dbReference>
<dbReference type="EC" id="2.7.13.3" evidence="2"/>
<dbReference type="Pfam" id="PF00512">
    <property type="entry name" value="HisKA"/>
    <property type="match status" value="1"/>
</dbReference>
<dbReference type="InterPro" id="IPR036890">
    <property type="entry name" value="HATPase_C_sf"/>
</dbReference>
<dbReference type="Proteomes" id="UP000199592">
    <property type="component" value="Unassembled WGS sequence"/>
</dbReference>
<comment type="catalytic activity">
    <reaction evidence="1">
        <text>ATP + protein L-histidine = ADP + protein N-phospho-L-histidine.</text>
        <dbReference type="EC" id="2.7.13.3"/>
    </reaction>
</comment>
<dbReference type="PANTHER" id="PTHR43065">
    <property type="entry name" value="SENSOR HISTIDINE KINASE"/>
    <property type="match status" value="1"/>
</dbReference>
<evidence type="ECO:0000313" key="11">
    <source>
        <dbReference type="Proteomes" id="UP000199592"/>
    </source>
</evidence>
<keyword evidence="7" id="KW-0067">ATP-binding</keyword>
<keyword evidence="11" id="KW-1185">Reference proteome</keyword>
<keyword evidence="8" id="KW-0902">Two-component regulatory system</keyword>
<dbReference type="AlphaFoldDB" id="A0A1H2WK42"/>
<dbReference type="CDD" id="cd00082">
    <property type="entry name" value="HisKA"/>
    <property type="match status" value="1"/>
</dbReference>
<evidence type="ECO:0000313" key="10">
    <source>
        <dbReference type="EMBL" id="SDW80897.1"/>
    </source>
</evidence>
<name>A0A1H2WK42_9FLAO</name>
<keyword evidence="3" id="KW-0597">Phosphoprotein</keyword>
<evidence type="ECO:0000256" key="7">
    <source>
        <dbReference type="ARBA" id="ARBA00022840"/>
    </source>
</evidence>
<dbReference type="OrthoDB" id="9806995at2"/>
<evidence type="ECO:0000256" key="4">
    <source>
        <dbReference type="ARBA" id="ARBA00022679"/>
    </source>
</evidence>
<keyword evidence="6 10" id="KW-0418">Kinase</keyword>
<protein>
    <recommendedName>
        <fullName evidence="2">histidine kinase</fullName>
        <ecNumber evidence="2">2.7.13.3</ecNumber>
    </recommendedName>
</protein>